<keyword evidence="1" id="KW-0862">Zinc</keyword>
<dbReference type="InterPro" id="IPR036866">
    <property type="entry name" value="RibonucZ/Hydroxyglut_hydro"/>
</dbReference>
<dbReference type="Pfam" id="PF00753">
    <property type="entry name" value="Lactamase_B"/>
    <property type="match status" value="1"/>
</dbReference>
<dbReference type="AlphaFoldDB" id="A0A0R1RJU2"/>
<feature type="domain" description="Metallo-beta-lactamase" evidence="2">
    <location>
        <begin position="19"/>
        <end position="212"/>
    </location>
</feature>
<accession>A0A0R1RJU2</accession>
<dbReference type="GO" id="GO:0042781">
    <property type="term" value="F:3'-tRNA processing endoribonuclease activity"/>
    <property type="evidence" value="ECO:0007669"/>
    <property type="project" value="TreeGrafter"/>
</dbReference>
<dbReference type="Gene3D" id="3.60.15.10">
    <property type="entry name" value="Ribonuclease Z/Hydroxyacylglutathione hydrolase-like"/>
    <property type="match status" value="1"/>
</dbReference>
<dbReference type="SMART" id="SM00849">
    <property type="entry name" value="Lactamase_B"/>
    <property type="match status" value="1"/>
</dbReference>
<evidence type="ECO:0000259" key="2">
    <source>
        <dbReference type="SMART" id="SM00849"/>
    </source>
</evidence>
<organism evidence="3 4">
    <name type="scientific">Paucilactobacillus oligofermentans DSM 15707 = LMG 22743</name>
    <dbReference type="NCBI Taxonomy" id="1423778"/>
    <lineage>
        <taxon>Bacteria</taxon>
        <taxon>Bacillati</taxon>
        <taxon>Bacillota</taxon>
        <taxon>Bacilli</taxon>
        <taxon>Lactobacillales</taxon>
        <taxon>Lactobacillaceae</taxon>
        <taxon>Paucilactobacillus</taxon>
    </lineage>
</organism>
<dbReference type="PANTHER" id="PTHR46018:SF4">
    <property type="entry name" value="METALLO-HYDROLASE YHFI-RELATED"/>
    <property type="match status" value="1"/>
</dbReference>
<dbReference type="Proteomes" id="UP000051697">
    <property type="component" value="Unassembled WGS sequence"/>
</dbReference>
<dbReference type="PATRIC" id="fig|1423778.4.peg.1409"/>
<dbReference type="EMBL" id="AZFE01000032">
    <property type="protein sequence ID" value="KRL54578.1"/>
    <property type="molecule type" value="Genomic_DNA"/>
</dbReference>
<evidence type="ECO:0000256" key="1">
    <source>
        <dbReference type="ARBA" id="ARBA00022833"/>
    </source>
</evidence>
<gene>
    <name evidence="3" type="ORF">FC70_GL001373</name>
</gene>
<proteinExistence type="predicted"/>
<dbReference type="CDD" id="cd07716">
    <property type="entry name" value="RNaseZ_short-form-like_MBL-fold"/>
    <property type="match status" value="1"/>
</dbReference>
<name>A0A0R1RJU2_9LACO</name>
<evidence type="ECO:0000313" key="4">
    <source>
        <dbReference type="Proteomes" id="UP000051697"/>
    </source>
</evidence>
<keyword evidence="4" id="KW-1185">Reference proteome</keyword>
<dbReference type="STRING" id="1423778.FC70_GL001373"/>
<protein>
    <submittedName>
        <fullName evidence="3">Beta-lactamase domain-containing protein</fullName>
    </submittedName>
</protein>
<dbReference type="InterPro" id="IPR001279">
    <property type="entry name" value="Metallo-B-lactamas"/>
</dbReference>
<dbReference type="PANTHER" id="PTHR46018">
    <property type="entry name" value="ZINC PHOSPHODIESTERASE ELAC PROTEIN 1"/>
    <property type="match status" value="1"/>
</dbReference>
<evidence type="ECO:0000313" key="3">
    <source>
        <dbReference type="EMBL" id="KRL54578.1"/>
    </source>
</evidence>
<dbReference type="KEGG" id="lol:LACOL_1208"/>
<sequence length="249" mass="27558">MVKITVLGYYGGYPFNGDGTSSYLVQTETFNLLLDCGSGALIELEKHLDPLQLDAVILTHYHADHIADVGVLQHYWQLAKGNKKTPILPIYGHSLDQQNFEKLNWPNATKAYSYQVGQKLNLGPLSVTFFEVKHPVKTFAMRIMNSMTNENFVFTGDTTTIDGLAEFAKNTDLLITDTNFLDIPDGPKWHLTASESGELAKNANTKLLMMSHLPQHVSTADLIVAAQKSAGLIKVVTAYKGMVTVIDRQ</sequence>
<reference evidence="3 4" key="1">
    <citation type="journal article" date="2015" name="Genome Announc.">
        <title>Expanding the biotechnology potential of lactobacilli through comparative genomics of 213 strains and associated genera.</title>
        <authorList>
            <person name="Sun Z."/>
            <person name="Harris H.M."/>
            <person name="McCann A."/>
            <person name="Guo C."/>
            <person name="Argimon S."/>
            <person name="Zhang W."/>
            <person name="Yang X."/>
            <person name="Jeffery I.B."/>
            <person name="Cooney J.C."/>
            <person name="Kagawa T.F."/>
            <person name="Liu W."/>
            <person name="Song Y."/>
            <person name="Salvetti E."/>
            <person name="Wrobel A."/>
            <person name="Rasinkangas P."/>
            <person name="Parkhill J."/>
            <person name="Rea M.C."/>
            <person name="O'Sullivan O."/>
            <person name="Ritari J."/>
            <person name="Douillard F.P."/>
            <person name="Paul Ross R."/>
            <person name="Yang R."/>
            <person name="Briner A.E."/>
            <person name="Felis G.E."/>
            <person name="de Vos W.M."/>
            <person name="Barrangou R."/>
            <person name="Klaenhammer T.R."/>
            <person name="Caufield P.W."/>
            <person name="Cui Y."/>
            <person name="Zhang H."/>
            <person name="O'Toole P.W."/>
        </authorList>
    </citation>
    <scope>NUCLEOTIDE SEQUENCE [LARGE SCALE GENOMIC DNA]</scope>
    <source>
        <strain evidence="3 4">DSM 15707</strain>
    </source>
</reference>
<dbReference type="SUPFAM" id="SSF56281">
    <property type="entry name" value="Metallo-hydrolase/oxidoreductase"/>
    <property type="match status" value="1"/>
</dbReference>
<comment type="caution">
    <text evidence="3">The sequence shown here is derived from an EMBL/GenBank/DDBJ whole genome shotgun (WGS) entry which is preliminary data.</text>
</comment>